<protein>
    <recommendedName>
        <fullName evidence="6 7">Ribonuclease P protein component</fullName>
        <shortName evidence="6">RNase P protein</shortName>
        <shortName evidence="6">RNaseP protein</shortName>
        <ecNumber evidence="6 7">3.1.26.5</ecNumber>
    </recommendedName>
    <alternativeName>
        <fullName evidence="6">Protein C5</fullName>
    </alternativeName>
</protein>
<proteinExistence type="inferred from homology"/>
<keyword evidence="5 6" id="KW-0694">RNA-binding</keyword>
<keyword evidence="1 6" id="KW-0819">tRNA processing</keyword>
<comment type="similarity">
    <text evidence="6">Belongs to the RnpA family.</text>
</comment>
<accession>A0A443J1N3</accession>
<comment type="function">
    <text evidence="6">RNaseP catalyzes the removal of the 5'-leader sequence from pre-tRNA to produce the mature 5'-terminus. It can also cleave other RNA substrates such as 4.5S RNA. The protein component plays an auxiliary but essential role in vivo by binding to the 5'-leader sequence and broadening the substrate specificity of the ribozyme.</text>
</comment>
<comment type="catalytic activity">
    <reaction evidence="6">
        <text>Endonucleolytic cleavage of RNA, removing 5'-extranucleotides from tRNA precursor.</text>
        <dbReference type="EC" id="3.1.26.5"/>
    </reaction>
</comment>
<dbReference type="InterPro" id="IPR014721">
    <property type="entry name" value="Ribsml_uS5_D2-typ_fold_subgr"/>
</dbReference>
<evidence type="ECO:0000256" key="6">
    <source>
        <dbReference type="HAMAP-Rule" id="MF_00227"/>
    </source>
</evidence>
<evidence type="ECO:0000313" key="9">
    <source>
        <dbReference type="EMBL" id="RWR14329.1"/>
    </source>
</evidence>
<dbReference type="GO" id="GO:0001682">
    <property type="term" value="P:tRNA 5'-leader removal"/>
    <property type="evidence" value="ECO:0007669"/>
    <property type="project" value="UniProtKB-UniRule"/>
</dbReference>
<name>A0A443J1N3_9RHOB</name>
<dbReference type="GO" id="GO:0030677">
    <property type="term" value="C:ribonuclease P complex"/>
    <property type="evidence" value="ECO:0007669"/>
    <property type="project" value="TreeGrafter"/>
</dbReference>
<dbReference type="PANTHER" id="PTHR33992">
    <property type="entry name" value="RIBONUCLEASE P PROTEIN COMPONENT"/>
    <property type="match status" value="1"/>
</dbReference>
<comment type="subunit">
    <text evidence="6">Consists of a catalytic RNA component (M1 or rnpB) and a protein subunit.</text>
</comment>
<evidence type="ECO:0000256" key="3">
    <source>
        <dbReference type="ARBA" id="ARBA00022759"/>
    </source>
</evidence>
<dbReference type="HAMAP" id="MF_00227">
    <property type="entry name" value="RNase_P"/>
    <property type="match status" value="1"/>
</dbReference>
<evidence type="ECO:0000256" key="8">
    <source>
        <dbReference type="SAM" id="MobiDB-lite"/>
    </source>
</evidence>
<keyword evidence="4 6" id="KW-0378">Hydrolase</keyword>
<dbReference type="EC" id="3.1.26.5" evidence="6 7"/>
<dbReference type="Pfam" id="PF00825">
    <property type="entry name" value="Ribonuclease_P"/>
    <property type="match status" value="1"/>
</dbReference>
<dbReference type="InterPro" id="IPR020568">
    <property type="entry name" value="Ribosomal_Su5_D2-typ_SF"/>
</dbReference>
<sequence length="164" mass="17801">MTPPEAPVTDPKGRGAGSAPAVSFCADGSAPLITLRKRADFLRAASALRQGTAGFLLQARQRAAAEPVPEGLIRIGFTCSKKVGNSVLRNRAKRRLREIARLILPELARPGWDYVLIGRPGATVDRDFADLQQDLRRALTDIHSSKARPRPMADTPKGRRRGKG</sequence>
<evidence type="ECO:0000256" key="1">
    <source>
        <dbReference type="ARBA" id="ARBA00022694"/>
    </source>
</evidence>
<comment type="caution">
    <text evidence="9">The sequence shown here is derived from an EMBL/GenBank/DDBJ whole genome shotgun (WGS) entry which is preliminary data.</text>
</comment>
<keyword evidence="10" id="KW-1185">Reference proteome</keyword>
<feature type="region of interest" description="Disordered" evidence="8">
    <location>
        <begin position="139"/>
        <end position="164"/>
    </location>
</feature>
<keyword evidence="3 6" id="KW-0255">Endonuclease</keyword>
<evidence type="ECO:0000256" key="4">
    <source>
        <dbReference type="ARBA" id="ARBA00022801"/>
    </source>
</evidence>
<dbReference type="GO" id="GO:0000049">
    <property type="term" value="F:tRNA binding"/>
    <property type="evidence" value="ECO:0007669"/>
    <property type="project" value="UniProtKB-UniRule"/>
</dbReference>
<dbReference type="PANTHER" id="PTHR33992:SF1">
    <property type="entry name" value="RIBONUCLEASE P PROTEIN COMPONENT"/>
    <property type="match status" value="1"/>
</dbReference>
<reference evidence="9 10" key="1">
    <citation type="submission" date="2019-01" db="EMBL/GenBank/DDBJ databases">
        <title>Sinorhodobacter populi sp. nov. isolated from the symptomatic bark tissue of Populus euramericana canker.</title>
        <authorList>
            <person name="Xu G."/>
        </authorList>
    </citation>
    <scope>NUCLEOTIDE SEQUENCE [LARGE SCALE GENOMIC DNA]</scope>
    <source>
        <strain evidence="9 10">2D-5</strain>
    </source>
</reference>
<dbReference type="InterPro" id="IPR000100">
    <property type="entry name" value="RNase_P"/>
</dbReference>
<evidence type="ECO:0000313" key="10">
    <source>
        <dbReference type="Proteomes" id="UP000285710"/>
    </source>
</evidence>
<reference evidence="9 10" key="2">
    <citation type="submission" date="2019-01" db="EMBL/GenBank/DDBJ databases">
        <authorList>
            <person name="Li Y."/>
        </authorList>
    </citation>
    <scope>NUCLEOTIDE SEQUENCE [LARGE SCALE GENOMIC DNA]</scope>
    <source>
        <strain evidence="9 10">2D-5</strain>
    </source>
</reference>
<organism evidence="9 10">
    <name type="scientific">Paenirhodobacter populi</name>
    <dbReference type="NCBI Taxonomy" id="2306993"/>
    <lineage>
        <taxon>Bacteria</taxon>
        <taxon>Pseudomonadati</taxon>
        <taxon>Pseudomonadota</taxon>
        <taxon>Alphaproteobacteria</taxon>
        <taxon>Rhodobacterales</taxon>
        <taxon>Rhodobacter group</taxon>
        <taxon>Paenirhodobacter</taxon>
    </lineage>
</organism>
<dbReference type="AlphaFoldDB" id="A0A443J1N3"/>
<evidence type="ECO:0000256" key="5">
    <source>
        <dbReference type="ARBA" id="ARBA00022884"/>
    </source>
</evidence>
<gene>
    <name evidence="6 9" type="primary">rnpA</name>
    <name evidence="9" type="ORF">D2T33_03710</name>
</gene>
<dbReference type="NCBIfam" id="TIGR00188">
    <property type="entry name" value="rnpA"/>
    <property type="match status" value="1"/>
</dbReference>
<dbReference type="RefSeq" id="WP_128268890.1">
    <property type="nucleotide sequence ID" value="NZ_SAUW01000003.1"/>
</dbReference>
<dbReference type="SUPFAM" id="SSF54211">
    <property type="entry name" value="Ribosomal protein S5 domain 2-like"/>
    <property type="match status" value="1"/>
</dbReference>
<evidence type="ECO:0000256" key="2">
    <source>
        <dbReference type="ARBA" id="ARBA00022722"/>
    </source>
</evidence>
<keyword evidence="2 6" id="KW-0540">Nuclease</keyword>
<feature type="region of interest" description="Disordered" evidence="8">
    <location>
        <begin position="1"/>
        <end position="20"/>
    </location>
</feature>
<dbReference type="GO" id="GO:0004526">
    <property type="term" value="F:ribonuclease P activity"/>
    <property type="evidence" value="ECO:0007669"/>
    <property type="project" value="UniProtKB-UniRule"/>
</dbReference>
<evidence type="ECO:0000256" key="7">
    <source>
        <dbReference type="NCBIfam" id="TIGR00188"/>
    </source>
</evidence>
<dbReference type="GO" id="GO:0042781">
    <property type="term" value="F:3'-tRNA processing endoribonuclease activity"/>
    <property type="evidence" value="ECO:0007669"/>
    <property type="project" value="TreeGrafter"/>
</dbReference>
<dbReference type="EMBL" id="SAUW01000003">
    <property type="protein sequence ID" value="RWR14329.1"/>
    <property type="molecule type" value="Genomic_DNA"/>
</dbReference>
<dbReference type="Proteomes" id="UP000285710">
    <property type="component" value="Unassembled WGS sequence"/>
</dbReference>
<dbReference type="Gene3D" id="3.30.230.10">
    <property type="match status" value="1"/>
</dbReference>